<organism evidence="1 2">
    <name type="scientific">Amblyomma americanum</name>
    <name type="common">Lone star tick</name>
    <dbReference type="NCBI Taxonomy" id="6943"/>
    <lineage>
        <taxon>Eukaryota</taxon>
        <taxon>Metazoa</taxon>
        <taxon>Ecdysozoa</taxon>
        <taxon>Arthropoda</taxon>
        <taxon>Chelicerata</taxon>
        <taxon>Arachnida</taxon>
        <taxon>Acari</taxon>
        <taxon>Parasitiformes</taxon>
        <taxon>Ixodida</taxon>
        <taxon>Ixodoidea</taxon>
        <taxon>Ixodidae</taxon>
        <taxon>Amblyomminae</taxon>
        <taxon>Amblyomma</taxon>
    </lineage>
</organism>
<dbReference type="Proteomes" id="UP001321473">
    <property type="component" value="Unassembled WGS sequence"/>
</dbReference>
<dbReference type="InterPro" id="IPR024079">
    <property type="entry name" value="MetalloPept_cat_dom_sf"/>
</dbReference>
<dbReference type="PANTHER" id="PTHR11733:SF241">
    <property type="entry name" value="GH26575P-RELATED"/>
    <property type="match status" value="1"/>
</dbReference>
<evidence type="ECO:0000313" key="1">
    <source>
        <dbReference type="EMBL" id="KAK8780771.1"/>
    </source>
</evidence>
<keyword evidence="2" id="KW-1185">Reference proteome</keyword>
<dbReference type="GO" id="GO:0005886">
    <property type="term" value="C:plasma membrane"/>
    <property type="evidence" value="ECO:0007669"/>
    <property type="project" value="TreeGrafter"/>
</dbReference>
<gene>
    <name evidence="1" type="ORF">V5799_017887</name>
</gene>
<dbReference type="GO" id="GO:0004222">
    <property type="term" value="F:metalloendopeptidase activity"/>
    <property type="evidence" value="ECO:0007669"/>
    <property type="project" value="InterPro"/>
</dbReference>
<evidence type="ECO:0000313" key="2">
    <source>
        <dbReference type="Proteomes" id="UP001321473"/>
    </source>
</evidence>
<dbReference type="PANTHER" id="PTHR11733">
    <property type="entry name" value="ZINC METALLOPROTEASE FAMILY M13 NEPRILYSIN-RELATED"/>
    <property type="match status" value="1"/>
</dbReference>
<comment type="caution">
    <text evidence="1">The sequence shown here is derived from an EMBL/GenBank/DDBJ whole genome shotgun (WGS) entry which is preliminary data.</text>
</comment>
<accession>A0AAQ4F1F7</accession>
<dbReference type="PROSITE" id="PS51885">
    <property type="entry name" value="NEPRILYSIN"/>
    <property type="match status" value="1"/>
</dbReference>
<dbReference type="AlphaFoldDB" id="A0AAQ4F1F7"/>
<dbReference type="GO" id="GO:0016485">
    <property type="term" value="P:protein processing"/>
    <property type="evidence" value="ECO:0007669"/>
    <property type="project" value="TreeGrafter"/>
</dbReference>
<dbReference type="Gene3D" id="3.40.390.10">
    <property type="entry name" value="Collagenase (Catalytic Domain)"/>
    <property type="match status" value="1"/>
</dbReference>
<dbReference type="Gene3D" id="1.10.1380.10">
    <property type="entry name" value="Neutral endopeptidase , domain2"/>
    <property type="match status" value="1"/>
</dbReference>
<proteinExistence type="predicted"/>
<name>A0AAQ4F1F7_AMBAM</name>
<dbReference type="EMBL" id="JARKHS020008445">
    <property type="protein sequence ID" value="KAK8780771.1"/>
    <property type="molecule type" value="Genomic_DNA"/>
</dbReference>
<dbReference type="InterPro" id="IPR000718">
    <property type="entry name" value="Peptidase_M13"/>
</dbReference>
<reference evidence="1 2" key="1">
    <citation type="journal article" date="2023" name="Arcadia Sci">
        <title>De novo assembly of a long-read Amblyomma americanum tick genome.</title>
        <authorList>
            <person name="Chou S."/>
            <person name="Poskanzer K.E."/>
            <person name="Rollins M."/>
            <person name="Thuy-Boun P.S."/>
        </authorList>
    </citation>
    <scope>NUCLEOTIDE SEQUENCE [LARGE SCALE GENOMIC DNA]</scope>
    <source>
        <strain evidence="1">F_SG_1</strain>
        <tissue evidence="1">Salivary glands</tissue>
    </source>
</reference>
<protein>
    <submittedName>
        <fullName evidence="1">Uncharacterized protein</fullName>
    </submittedName>
</protein>
<dbReference type="InterPro" id="IPR042089">
    <property type="entry name" value="Peptidase_M13_dom_2"/>
</dbReference>
<dbReference type="SUPFAM" id="SSF55486">
    <property type="entry name" value="Metalloproteases ('zincins'), catalytic domain"/>
    <property type="match status" value="1"/>
</dbReference>
<sequence>MMELCLNNRSTDDTKSLDQLLNFMHKSGIGFPGDNVSETDYSVPLRAMAELADKWAHPLWFHVNIVLPQNEATKRVITLSHSPVTEVWNDFQEALMVYEDVYPIYVHILATAIYKGSIEKSFLKFVAQTKFIQKHIFGNLSMIVGNKFHNPVWMKIKSLPSVVKNVSVEDWLKALRQLWIIDPPLSEEDTVYVEDGDLLVAMNTLFTAYTAKDIYLHIHWWFVQSIGAITSNAIFSFLLKDPERGPFFQKLICSMQVILNYNTILASEKRASLSATERAAIMAAVSNVHNMAVSKVSSAIGSKLALLLGKMQPVIWPRDPYAEEEHLLRLYGNQTNDVASNLFEIWLSRGIGYQQSRGFLDLRSAHAATFEVDSSSVGSHHAISGTVSLSLALLGAPFYYPDVTSAIIYGGMGFAYAHELVRTLNSLSLLLDGKDAITPSEAAPSHSYIWMPFSCSGMADAEVYPRHAALELAYSTYIKFRRDDEDVRLGNAKSYSPEQIFFATVCYLMCDMAIGASECDVSMRHFAPFEAAFSCSLGEEKCAVLS</sequence>